<dbReference type="Gene3D" id="3.90.550.10">
    <property type="entry name" value="Spore Coat Polysaccharide Biosynthesis Protein SpsA, Chain A"/>
    <property type="match status" value="1"/>
</dbReference>
<dbReference type="RefSeq" id="WP_197231285.1">
    <property type="nucleotide sequence ID" value="NZ_SJPV01000004.1"/>
</dbReference>
<organism evidence="2 3">
    <name type="scientific">Novipirellula artificiosorum</name>
    <dbReference type="NCBI Taxonomy" id="2528016"/>
    <lineage>
        <taxon>Bacteria</taxon>
        <taxon>Pseudomonadati</taxon>
        <taxon>Planctomycetota</taxon>
        <taxon>Planctomycetia</taxon>
        <taxon>Pirellulales</taxon>
        <taxon>Pirellulaceae</taxon>
        <taxon>Novipirellula</taxon>
    </lineage>
</organism>
<proteinExistence type="predicted"/>
<evidence type="ECO:0000313" key="3">
    <source>
        <dbReference type="Proteomes" id="UP000319143"/>
    </source>
</evidence>
<gene>
    <name evidence="2" type="primary">mocA</name>
    <name evidence="2" type="ORF">Poly41_27080</name>
</gene>
<comment type="caution">
    <text evidence="2">The sequence shown here is derived from an EMBL/GenBank/DDBJ whole genome shotgun (WGS) entry which is preliminary data.</text>
</comment>
<dbReference type="InterPro" id="IPR025877">
    <property type="entry name" value="MobA-like_NTP_Trfase"/>
</dbReference>
<dbReference type="InterPro" id="IPR029044">
    <property type="entry name" value="Nucleotide-diphossugar_trans"/>
</dbReference>
<dbReference type="EMBL" id="SJPV01000004">
    <property type="protein sequence ID" value="TWU38232.1"/>
    <property type="molecule type" value="Genomic_DNA"/>
</dbReference>
<keyword evidence="2" id="KW-0808">Transferase</keyword>
<feature type="domain" description="MobA-like NTP transferase" evidence="1">
    <location>
        <begin position="4"/>
        <end position="163"/>
    </location>
</feature>
<dbReference type="EC" id="2.7.7.76" evidence="2"/>
<dbReference type="Pfam" id="PF12804">
    <property type="entry name" value="NTP_transf_3"/>
    <property type="match status" value="1"/>
</dbReference>
<protein>
    <submittedName>
        <fullName evidence="2">Molybdenum cofactor cytidylyltransferase</fullName>
        <ecNumber evidence="2">2.7.7.76</ecNumber>
    </submittedName>
</protein>
<evidence type="ECO:0000313" key="2">
    <source>
        <dbReference type="EMBL" id="TWU38232.1"/>
    </source>
</evidence>
<name>A0A5C6DNQ2_9BACT</name>
<dbReference type="GO" id="GO:0061602">
    <property type="term" value="F:molybdenum cofactor cytidylyltransferase activity"/>
    <property type="evidence" value="ECO:0007669"/>
    <property type="project" value="UniProtKB-EC"/>
</dbReference>
<accession>A0A5C6DNQ2</accession>
<evidence type="ECO:0000259" key="1">
    <source>
        <dbReference type="Pfam" id="PF12804"/>
    </source>
</evidence>
<keyword evidence="3" id="KW-1185">Reference proteome</keyword>
<sequence length="200" mass="22032">MISAIVLAAGRSRRMGTQKMVLPMHGKPMIAHTVDTLLQTQVEQVLVVVGRDKQLIVDTLRDRNVQCVVSPDANEEMLTSVRTGLHALTEPTTAVIVALGDQPAIQVDVVTQMIRCFLDTGAGIIAPVFEGRRGHPLLISIRYRDEILTEFEGLGLRGLLVKHAQDVVELPVACASILDDIDTQADYWRVLQAMRKGCRE</sequence>
<dbReference type="Proteomes" id="UP000319143">
    <property type="component" value="Unassembled WGS sequence"/>
</dbReference>
<dbReference type="CDD" id="cd04182">
    <property type="entry name" value="GT_2_like_f"/>
    <property type="match status" value="1"/>
</dbReference>
<dbReference type="PANTHER" id="PTHR43777:SF1">
    <property type="entry name" value="MOLYBDENUM COFACTOR CYTIDYLYLTRANSFERASE"/>
    <property type="match status" value="1"/>
</dbReference>
<keyword evidence="2" id="KW-0548">Nucleotidyltransferase</keyword>
<dbReference type="PANTHER" id="PTHR43777">
    <property type="entry name" value="MOLYBDENUM COFACTOR CYTIDYLYLTRANSFERASE"/>
    <property type="match status" value="1"/>
</dbReference>
<dbReference type="SUPFAM" id="SSF53448">
    <property type="entry name" value="Nucleotide-diphospho-sugar transferases"/>
    <property type="match status" value="1"/>
</dbReference>
<reference evidence="2 3" key="1">
    <citation type="submission" date="2019-02" db="EMBL/GenBank/DDBJ databases">
        <title>Deep-cultivation of Planctomycetes and their phenomic and genomic characterization uncovers novel biology.</title>
        <authorList>
            <person name="Wiegand S."/>
            <person name="Jogler M."/>
            <person name="Boedeker C."/>
            <person name="Pinto D."/>
            <person name="Vollmers J."/>
            <person name="Rivas-Marin E."/>
            <person name="Kohn T."/>
            <person name="Peeters S.H."/>
            <person name="Heuer A."/>
            <person name="Rast P."/>
            <person name="Oberbeckmann S."/>
            <person name="Bunk B."/>
            <person name="Jeske O."/>
            <person name="Meyerdierks A."/>
            <person name="Storesund J.E."/>
            <person name="Kallscheuer N."/>
            <person name="Luecker S."/>
            <person name="Lage O.M."/>
            <person name="Pohl T."/>
            <person name="Merkel B.J."/>
            <person name="Hornburger P."/>
            <person name="Mueller R.-W."/>
            <person name="Bruemmer F."/>
            <person name="Labrenz M."/>
            <person name="Spormann A.M."/>
            <person name="Op Den Camp H."/>
            <person name="Overmann J."/>
            <person name="Amann R."/>
            <person name="Jetten M.S.M."/>
            <person name="Mascher T."/>
            <person name="Medema M.H."/>
            <person name="Devos D.P."/>
            <person name="Kaster A.-K."/>
            <person name="Ovreas L."/>
            <person name="Rohde M."/>
            <person name="Galperin M.Y."/>
            <person name="Jogler C."/>
        </authorList>
    </citation>
    <scope>NUCLEOTIDE SEQUENCE [LARGE SCALE GENOMIC DNA]</scope>
    <source>
        <strain evidence="2 3">Poly41</strain>
    </source>
</reference>
<dbReference type="AlphaFoldDB" id="A0A5C6DNQ2"/>